<feature type="compositionally biased region" description="Low complexity" evidence="1">
    <location>
        <begin position="151"/>
        <end position="163"/>
    </location>
</feature>
<dbReference type="Proteomes" id="UP001642484">
    <property type="component" value="Unassembled WGS sequence"/>
</dbReference>
<gene>
    <name evidence="2" type="ORF">CCMP2556_LOCUS13005</name>
</gene>
<feature type="compositionally biased region" description="Basic residues" evidence="1">
    <location>
        <begin position="178"/>
        <end position="187"/>
    </location>
</feature>
<reference evidence="2 3" key="1">
    <citation type="submission" date="2024-02" db="EMBL/GenBank/DDBJ databases">
        <authorList>
            <person name="Chen Y."/>
            <person name="Shah S."/>
            <person name="Dougan E. K."/>
            <person name="Thang M."/>
            <person name="Chan C."/>
        </authorList>
    </citation>
    <scope>NUCLEOTIDE SEQUENCE [LARGE SCALE GENOMIC DNA]</scope>
</reference>
<keyword evidence="3" id="KW-1185">Reference proteome</keyword>
<dbReference type="EMBL" id="CAXAMN010006502">
    <property type="protein sequence ID" value="CAK9017796.1"/>
    <property type="molecule type" value="Genomic_DNA"/>
</dbReference>
<accession>A0ABP0JU68</accession>
<evidence type="ECO:0000256" key="1">
    <source>
        <dbReference type="SAM" id="MobiDB-lite"/>
    </source>
</evidence>
<sequence>MADSAFEWASGRGLVRVNPVHGEQEAKLVLGDSFCFKEETGVSRTEHVRMEIEDESGGIFQENLPPLNSGVESLLQLGEDANREGEDVALQSSGSFKLVFPAVQENSSAMAVHANQISIQLNTMKKLYDGLETLQKELAVNRSTTTIKAVKGVSGGKAKATSSRSPKGPGGNNSGKTKPARKVTKPKKANPAMACLLHVLETEVLHGGKVLKYTFTVVSLKGDWPFLRSSMALNNGYNCKDKCHRCNLGLKDSFLDQQEWWDLKGAVKRLRPYDVNPKPFKAERSPLRDLAILENPKFIRIDPAHTFAIDGVGKNFAGTAILLLMHMGWFGGGNTDYKFQYAYSRFMAYCDARQKSTSIYEFSYKTLKLPIGSLRGTPRGLGKGHDCAIVTAWLDEELQQMDLESVAVEFRDIMEVLVWGCSSINRFWRCMYANGVWLNRLQVENMVQDGWAFVDGYATLARQSCKFGMVGCQIRPKAHMFCHLLLDLEEMLSLECEWVLNPATHCTWSDEDFIGRVSRVSRRSHVLTCALHTIQRCLGLYRRQWIKEFHPAVKQ</sequence>
<evidence type="ECO:0000313" key="3">
    <source>
        <dbReference type="Proteomes" id="UP001642484"/>
    </source>
</evidence>
<comment type="caution">
    <text evidence="2">The sequence shown here is derived from an EMBL/GenBank/DDBJ whole genome shotgun (WGS) entry which is preliminary data.</text>
</comment>
<protein>
    <submittedName>
        <fullName evidence="2">Uncharacterized protein</fullName>
    </submittedName>
</protein>
<organism evidence="2 3">
    <name type="scientific">Durusdinium trenchii</name>
    <dbReference type="NCBI Taxonomy" id="1381693"/>
    <lineage>
        <taxon>Eukaryota</taxon>
        <taxon>Sar</taxon>
        <taxon>Alveolata</taxon>
        <taxon>Dinophyceae</taxon>
        <taxon>Suessiales</taxon>
        <taxon>Symbiodiniaceae</taxon>
        <taxon>Durusdinium</taxon>
    </lineage>
</organism>
<evidence type="ECO:0000313" key="2">
    <source>
        <dbReference type="EMBL" id="CAK9017796.1"/>
    </source>
</evidence>
<name>A0ABP0JU68_9DINO</name>
<proteinExistence type="predicted"/>
<feature type="region of interest" description="Disordered" evidence="1">
    <location>
        <begin position="151"/>
        <end position="187"/>
    </location>
</feature>